<comment type="caution">
    <text evidence="1">The sequence shown here is derived from an EMBL/GenBank/DDBJ whole genome shotgun (WGS) entry which is preliminary data.</text>
</comment>
<sequence>MQERNRIHELKSHNNGAAFDIFNETTVNVLNAEWVITGYSDKMNRKTYMTKCFGFHSLQQLEPPYNLCSALHTAKCKHSFREREKRESEDYFFNFFSYFLEKVIIISVLIPLPYKIIFSSSVI</sequence>
<protein>
    <submittedName>
        <fullName evidence="1">Uncharacterized protein</fullName>
    </submittedName>
</protein>
<name>A0ACB9DZU3_CICIN</name>
<reference evidence="1 2" key="2">
    <citation type="journal article" date="2022" name="Mol. Ecol. Resour.">
        <title>The genomes of chicory, endive, great burdock and yacon provide insights into Asteraceae paleo-polyploidization history and plant inulin production.</title>
        <authorList>
            <person name="Fan W."/>
            <person name="Wang S."/>
            <person name="Wang H."/>
            <person name="Wang A."/>
            <person name="Jiang F."/>
            <person name="Liu H."/>
            <person name="Zhao H."/>
            <person name="Xu D."/>
            <person name="Zhang Y."/>
        </authorList>
    </citation>
    <scope>NUCLEOTIDE SEQUENCE [LARGE SCALE GENOMIC DNA]</scope>
    <source>
        <strain evidence="2">cv. Punajuju</strain>
        <tissue evidence="1">Leaves</tissue>
    </source>
</reference>
<gene>
    <name evidence="1" type="ORF">L2E82_23042</name>
</gene>
<keyword evidence="2" id="KW-1185">Reference proteome</keyword>
<organism evidence="1 2">
    <name type="scientific">Cichorium intybus</name>
    <name type="common">Chicory</name>
    <dbReference type="NCBI Taxonomy" id="13427"/>
    <lineage>
        <taxon>Eukaryota</taxon>
        <taxon>Viridiplantae</taxon>
        <taxon>Streptophyta</taxon>
        <taxon>Embryophyta</taxon>
        <taxon>Tracheophyta</taxon>
        <taxon>Spermatophyta</taxon>
        <taxon>Magnoliopsida</taxon>
        <taxon>eudicotyledons</taxon>
        <taxon>Gunneridae</taxon>
        <taxon>Pentapetalae</taxon>
        <taxon>asterids</taxon>
        <taxon>campanulids</taxon>
        <taxon>Asterales</taxon>
        <taxon>Asteraceae</taxon>
        <taxon>Cichorioideae</taxon>
        <taxon>Cichorieae</taxon>
        <taxon>Cichoriinae</taxon>
        <taxon>Cichorium</taxon>
    </lineage>
</organism>
<dbReference type="Proteomes" id="UP001055811">
    <property type="component" value="Linkage Group LG04"/>
</dbReference>
<reference evidence="2" key="1">
    <citation type="journal article" date="2022" name="Mol. Ecol. Resour.">
        <title>The genomes of chicory, endive, great burdock and yacon provide insights into Asteraceae palaeo-polyploidization history and plant inulin production.</title>
        <authorList>
            <person name="Fan W."/>
            <person name="Wang S."/>
            <person name="Wang H."/>
            <person name="Wang A."/>
            <person name="Jiang F."/>
            <person name="Liu H."/>
            <person name="Zhao H."/>
            <person name="Xu D."/>
            <person name="Zhang Y."/>
        </authorList>
    </citation>
    <scope>NUCLEOTIDE SEQUENCE [LARGE SCALE GENOMIC DNA]</scope>
    <source>
        <strain evidence="2">cv. Punajuju</strain>
    </source>
</reference>
<proteinExistence type="predicted"/>
<evidence type="ECO:0000313" key="2">
    <source>
        <dbReference type="Proteomes" id="UP001055811"/>
    </source>
</evidence>
<accession>A0ACB9DZU3</accession>
<evidence type="ECO:0000313" key="1">
    <source>
        <dbReference type="EMBL" id="KAI3751948.1"/>
    </source>
</evidence>
<dbReference type="EMBL" id="CM042012">
    <property type="protein sequence ID" value="KAI3751948.1"/>
    <property type="molecule type" value="Genomic_DNA"/>
</dbReference>